<dbReference type="GO" id="GO:0003847">
    <property type="term" value="F:1-alkyl-2-acetylglycerophosphocholine esterase activity"/>
    <property type="evidence" value="ECO:0007669"/>
    <property type="project" value="TreeGrafter"/>
</dbReference>
<feature type="transmembrane region" description="Helical" evidence="4">
    <location>
        <begin position="30"/>
        <end position="47"/>
    </location>
</feature>
<dbReference type="SUPFAM" id="SSF53474">
    <property type="entry name" value="alpha/beta-Hydrolases"/>
    <property type="match status" value="1"/>
</dbReference>
<evidence type="ECO:0008006" key="7">
    <source>
        <dbReference type="Google" id="ProtNLM"/>
    </source>
</evidence>
<keyword evidence="4" id="KW-1133">Transmembrane helix</keyword>
<dbReference type="Gene3D" id="3.40.50.1820">
    <property type="entry name" value="alpha/beta hydrolase"/>
    <property type="match status" value="1"/>
</dbReference>
<feature type="transmembrane region" description="Helical" evidence="4">
    <location>
        <begin position="91"/>
        <end position="114"/>
    </location>
</feature>
<dbReference type="PANTHER" id="PTHR10272">
    <property type="entry name" value="PLATELET-ACTIVATING FACTOR ACETYLHYDROLASE"/>
    <property type="match status" value="1"/>
</dbReference>
<keyword evidence="3" id="KW-0443">Lipid metabolism</keyword>
<gene>
    <name evidence="5" type="ORF">GSM42_15475</name>
</gene>
<keyword evidence="6" id="KW-1185">Reference proteome</keyword>
<dbReference type="GO" id="GO:0016042">
    <property type="term" value="P:lipid catabolic process"/>
    <property type="evidence" value="ECO:0007669"/>
    <property type="project" value="UniProtKB-KW"/>
</dbReference>
<accession>A0A6I4VU38</accession>
<proteinExistence type="predicted"/>
<comment type="caution">
    <text evidence="5">The sequence shown here is derived from an EMBL/GenBank/DDBJ whole genome shotgun (WGS) entry which is preliminary data.</text>
</comment>
<organism evidence="5 6">
    <name type="scientific">Shimazuella alba</name>
    <dbReference type="NCBI Taxonomy" id="2690964"/>
    <lineage>
        <taxon>Bacteria</taxon>
        <taxon>Bacillati</taxon>
        <taxon>Bacillota</taxon>
        <taxon>Bacilli</taxon>
        <taxon>Bacillales</taxon>
        <taxon>Thermoactinomycetaceae</taxon>
        <taxon>Shimazuella</taxon>
    </lineage>
</organism>
<evidence type="ECO:0000256" key="4">
    <source>
        <dbReference type="SAM" id="Phobius"/>
    </source>
</evidence>
<keyword evidence="4" id="KW-0472">Membrane</keyword>
<dbReference type="EMBL" id="WUUL01000011">
    <property type="protein sequence ID" value="MXQ55087.1"/>
    <property type="molecule type" value="Genomic_DNA"/>
</dbReference>
<feature type="transmembrane region" description="Helical" evidence="4">
    <location>
        <begin position="53"/>
        <end position="70"/>
    </location>
</feature>
<keyword evidence="1" id="KW-0378">Hydrolase</keyword>
<keyword evidence="2" id="KW-0442">Lipid degradation</keyword>
<evidence type="ECO:0000313" key="6">
    <source>
        <dbReference type="Proteomes" id="UP000430692"/>
    </source>
</evidence>
<evidence type="ECO:0000256" key="3">
    <source>
        <dbReference type="ARBA" id="ARBA00023098"/>
    </source>
</evidence>
<evidence type="ECO:0000313" key="5">
    <source>
        <dbReference type="EMBL" id="MXQ55087.1"/>
    </source>
</evidence>
<dbReference type="AlphaFoldDB" id="A0A6I4VU38"/>
<protein>
    <recommendedName>
        <fullName evidence="7">Platelet-activating factor acetylhydrolase</fullName>
    </recommendedName>
</protein>
<feature type="transmembrane region" description="Helical" evidence="4">
    <location>
        <begin position="6"/>
        <end position="23"/>
    </location>
</feature>
<dbReference type="RefSeq" id="WP_160802433.1">
    <property type="nucleotide sequence ID" value="NZ_WUUL01000011.1"/>
</dbReference>
<dbReference type="InterPro" id="IPR029058">
    <property type="entry name" value="AB_hydrolase_fold"/>
</dbReference>
<dbReference type="PANTHER" id="PTHR10272:SF0">
    <property type="entry name" value="PLATELET-ACTIVATING FACTOR ACETYLHYDROLASE"/>
    <property type="match status" value="1"/>
</dbReference>
<dbReference type="Proteomes" id="UP000430692">
    <property type="component" value="Unassembled WGS sequence"/>
</dbReference>
<evidence type="ECO:0000256" key="2">
    <source>
        <dbReference type="ARBA" id="ARBA00022963"/>
    </source>
</evidence>
<keyword evidence="4" id="KW-0812">Transmembrane</keyword>
<reference evidence="5 6" key="1">
    <citation type="submission" date="2019-12" db="EMBL/GenBank/DDBJ databases">
        <title>Whole-genome analyses of novel actinobacteria.</title>
        <authorList>
            <person name="Sahin N."/>
            <person name="Saygin H."/>
        </authorList>
    </citation>
    <scope>NUCLEOTIDE SEQUENCE [LARGE SCALE GENOMIC DNA]</scope>
    <source>
        <strain evidence="5 6">KC615</strain>
    </source>
</reference>
<sequence length="484" mass="54150">MRLIELILLFANLLAFFSLVIPLKQSIKWAQYLALVPLPIVGIQVLVEGSRWGIIPAYIMSGIFFVAWLAKNTVRKPKLGETGMIKRLASGFTISLGALSLIVSSVLPFLFPVFNLPQPSGPNQIGTLIYHWVDKNRPEIFTDNPKDRREIMVQIWYPAKENLSSPHAPYIQETEPLASVARMKGLPGFIFEQLKYVKTHAIPSATVSTVKSKYPVLIFSAARGGFRQQNTQIFEELASHGYIVASIDHPYTAGGVKFPDGRLISLDSRLFPGTKSDLPDDRNFFDNTVVPYLAKDIMFSLDQLTALNQSDPKGILTGRLDLKHVGMIGHSLGGLIGAEASYLDPRLRAFIALDVHMPANVIRSGLKQPTMFIGREAKWMKMEGWSKEDIDLTQTTMRSVYKKLPKDGYLIMIPGTFHVNFTDASLYSPLMSWAGLTGPIDGDRANSIINSYTLAFFNKYLKSKPAKLLDEPSKQYPEVHFEKR</sequence>
<evidence type="ECO:0000256" key="1">
    <source>
        <dbReference type="ARBA" id="ARBA00022801"/>
    </source>
</evidence>
<name>A0A6I4VU38_9BACL</name>
<dbReference type="Pfam" id="PF03403">
    <property type="entry name" value="PAF-AH_p_II"/>
    <property type="match status" value="2"/>
</dbReference>